<name>A0ABU4LVW8_9ACTN</name>
<dbReference type="EMBL" id="JARAWP010000010">
    <property type="protein sequence ID" value="MDX3019871.1"/>
    <property type="molecule type" value="Genomic_DNA"/>
</dbReference>
<feature type="region of interest" description="Disordered" evidence="1">
    <location>
        <begin position="55"/>
        <end position="75"/>
    </location>
</feature>
<reference evidence="2 3" key="1">
    <citation type="journal article" date="2023" name="Microb. Genom.">
        <title>Mesoterricola silvestris gen. nov., sp. nov., Mesoterricola sediminis sp. nov., Geothrix oryzae sp. nov., Geothrix edaphica sp. nov., Geothrix rubra sp. nov., and Geothrix limicola sp. nov., six novel members of Acidobacteriota isolated from soils.</title>
        <authorList>
            <person name="Weisberg A.J."/>
            <person name="Pearce E."/>
            <person name="Kramer C.G."/>
            <person name="Chang J.H."/>
            <person name="Clarke C.R."/>
        </authorList>
    </citation>
    <scope>NUCLEOTIDE SEQUENCE [LARGE SCALE GENOMIC DNA]</scope>
    <source>
        <strain evidence="2 3">NB05-1H</strain>
    </source>
</reference>
<comment type="caution">
    <text evidence="2">The sequence shown here is derived from an EMBL/GenBank/DDBJ whole genome shotgun (WGS) entry which is preliminary data.</text>
</comment>
<organism evidence="2 3">
    <name type="scientific">Streptomyces acidiscabies</name>
    <dbReference type="NCBI Taxonomy" id="42234"/>
    <lineage>
        <taxon>Bacteria</taxon>
        <taxon>Bacillati</taxon>
        <taxon>Actinomycetota</taxon>
        <taxon>Actinomycetes</taxon>
        <taxon>Kitasatosporales</taxon>
        <taxon>Streptomycetaceae</taxon>
        <taxon>Streptomyces</taxon>
    </lineage>
</organism>
<proteinExistence type="predicted"/>
<evidence type="ECO:0000313" key="2">
    <source>
        <dbReference type="EMBL" id="MDX3019871.1"/>
    </source>
</evidence>
<gene>
    <name evidence="2" type="ORF">PV666_18515</name>
</gene>
<evidence type="ECO:0000313" key="3">
    <source>
        <dbReference type="Proteomes" id="UP001272987"/>
    </source>
</evidence>
<evidence type="ECO:0000256" key="1">
    <source>
        <dbReference type="SAM" id="MobiDB-lite"/>
    </source>
</evidence>
<keyword evidence="3" id="KW-1185">Reference proteome</keyword>
<protein>
    <submittedName>
        <fullName evidence="2">Uncharacterized protein</fullName>
    </submittedName>
</protein>
<dbReference type="Proteomes" id="UP001272987">
    <property type="component" value="Unassembled WGS sequence"/>
</dbReference>
<sequence length="75" mass="8243">MTPGEITLPVYVRVGEIGGHWGSITFTPEDGPVTEDKIRAQTAAFFREAAARLETPDAYEDEEEPTCASARRSFP</sequence>
<accession>A0ABU4LVW8</accession>
<dbReference type="RefSeq" id="WP_319166459.1">
    <property type="nucleotide sequence ID" value="NZ_JARAWP010000010.1"/>
</dbReference>